<evidence type="ECO:0000313" key="3">
    <source>
        <dbReference type="Proteomes" id="UP000010931"/>
    </source>
</evidence>
<evidence type="ECO:0008006" key="4">
    <source>
        <dbReference type="Google" id="ProtNLM"/>
    </source>
</evidence>
<accession>L7FBM8</accession>
<feature type="region of interest" description="Disordered" evidence="1">
    <location>
        <begin position="1"/>
        <end position="58"/>
    </location>
</feature>
<keyword evidence="3" id="KW-1185">Reference proteome</keyword>
<sequence>MSLSQSQATPVSGTRSTSQPLTPLADLSRHSHAVMNMIGRLPDSPDRRPTNPTFNSAV</sequence>
<name>L7FBM8_STRT8</name>
<evidence type="ECO:0000313" key="2">
    <source>
        <dbReference type="EMBL" id="ELP68539.1"/>
    </source>
</evidence>
<dbReference type="STRING" id="85558.T45_00194"/>
<gene>
    <name evidence="2" type="ORF">STRTUCAR8_03512</name>
</gene>
<reference evidence="2 3" key="1">
    <citation type="journal article" date="2011" name="Plasmid">
        <title>Streptomyces turgidiscabies Car8 contains a modular pathogenicity island that shares virulence genes with other actinobacterial plant pathogens.</title>
        <authorList>
            <person name="Huguet-Tapia J.C."/>
            <person name="Badger J.H."/>
            <person name="Loria R."/>
            <person name="Pettis G.S."/>
        </authorList>
    </citation>
    <scope>NUCLEOTIDE SEQUENCE [LARGE SCALE GENOMIC DNA]</scope>
    <source>
        <strain evidence="2 3">Car8</strain>
    </source>
</reference>
<comment type="caution">
    <text evidence="2">The sequence shown here is derived from an EMBL/GenBank/DDBJ whole genome shotgun (WGS) entry which is preliminary data.</text>
</comment>
<proteinExistence type="predicted"/>
<dbReference type="Proteomes" id="UP000010931">
    <property type="component" value="Unassembled WGS sequence"/>
</dbReference>
<dbReference type="EMBL" id="AEJB01000208">
    <property type="protein sequence ID" value="ELP68539.1"/>
    <property type="molecule type" value="Genomic_DNA"/>
</dbReference>
<evidence type="ECO:0000256" key="1">
    <source>
        <dbReference type="SAM" id="MobiDB-lite"/>
    </source>
</evidence>
<dbReference type="AlphaFoldDB" id="L7FBM8"/>
<feature type="compositionally biased region" description="Polar residues" evidence="1">
    <location>
        <begin position="1"/>
        <end position="21"/>
    </location>
</feature>
<protein>
    <recommendedName>
        <fullName evidence="4">FXSXX-COOH protein</fullName>
    </recommendedName>
</protein>
<organism evidence="2 3">
    <name type="scientific">Streptomyces turgidiscabies (strain Car8)</name>
    <dbReference type="NCBI Taxonomy" id="698760"/>
    <lineage>
        <taxon>Bacteria</taxon>
        <taxon>Bacillati</taxon>
        <taxon>Actinomycetota</taxon>
        <taxon>Actinomycetes</taxon>
        <taxon>Kitasatosporales</taxon>
        <taxon>Streptomycetaceae</taxon>
        <taxon>Streptomyces</taxon>
    </lineage>
</organism>